<keyword evidence="1" id="KW-1185">Reference proteome</keyword>
<dbReference type="WBParaSite" id="nRc.2.0.1.t37540-RA">
    <property type="protein sequence ID" value="nRc.2.0.1.t37540-RA"/>
    <property type="gene ID" value="nRc.2.0.1.g37540"/>
</dbReference>
<evidence type="ECO:0000313" key="1">
    <source>
        <dbReference type="Proteomes" id="UP000887565"/>
    </source>
</evidence>
<proteinExistence type="predicted"/>
<organism evidence="1 2">
    <name type="scientific">Romanomermis culicivorax</name>
    <name type="common">Nematode worm</name>
    <dbReference type="NCBI Taxonomy" id="13658"/>
    <lineage>
        <taxon>Eukaryota</taxon>
        <taxon>Metazoa</taxon>
        <taxon>Ecdysozoa</taxon>
        <taxon>Nematoda</taxon>
        <taxon>Enoplea</taxon>
        <taxon>Dorylaimia</taxon>
        <taxon>Mermithida</taxon>
        <taxon>Mermithoidea</taxon>
        <taxon>Mermithidae</taxon>
        <taxon>Romanomermis</taxon>
    </lineage>
</organism>
<reference evidence="2" key="1">
    <citation type="submission" date="2022-11" db="UniProtKB">
        <authorList>
            <consortium name="WormBaseParasite"/>
        </authorList>
    </citation>
    <scope>IDENTIFICATION</scope>
</reference>
<evidence type="ECO:0000313" key="2">
    <source>
        <dbReference type="WBParaSite" id="nRc.2.0.1.t37540-RA"/>
    </source>
</evidence>
<protein>
    <submittedName>
        <fullName evidence="2">Uncharacterized protein</fullName>
    </submittedName>
</protein>
<name>A0A915KGN0_ROMCU</name>
<dbReference type="Proteomes" id="UP000887565">
    <property type="component" value="Unplaced"/>
</dbReference>
<sequence>MLLYLDASGLNFEMARARERAVVQDAIFSEEDRWLSCNVSGLKSLNDFGNGGVCSLWEPNLGLDCDSFD</sequence>
<accession>A0A915KGN0</accession>
<dbReference type="AlphaFoldDB" id="A0A915KGN0"/>